<proteinExistence type="predicted"/>
<evidence type="ECO:0000313" key="2">
    <source>
        <dbReference type="Proteomes" id="UP000223777"/>
    </source>
</evidence>
<sequence>MTITVVTNIKTVSPVFILSPPMMLEKITSTRYVSYHIRNEKENQLKIQKTFQLMLENLTLGILEE</sequence>
<organism evidence="1 2">
    <name type="scientific">Bacillus cereus</name>
    <dbReference type="NCBI Taxonomy" id="1396"/>
    <lineage>
        <taxon>Bacteria</taxon>
        <taxon>Bacillati</taxon>
        <taxon>Bacillota</taxon>
        <taxon>Bacilli</taxon>
        <taxon>Bacillales</taxon>
        <taxon>Bacillaceae</taxon>
        <taxon>Bacillus</taxon>
        <taxon>Bacillus cereus group</taxon>
    </lineage>
</organism>
<dbReference type="AlphaFoldDB" id="A0A2B9QEZ2"/>
<evidence type="ECO:0000313" key="1">
    <source>
        <dbReference type="EMBL" id="PGO34242.1"/>
    </source>
</evidence>
<comment type="caution">
    <text evidence="1">The sequence shown here is derived from an EMBL/GenBank/DDBJ whole genome shotgun (WGS) entry which is preliminary data.</text>
</comment>
<dbReference type="EMBL" id="NUIL01000001">
    <property type="protein sequence ID" value="PGO34242.1"/>
    <property type="molecule type" value="Genomic_DNA"/>
</dbReference>
<dbReference type="Proteomes" id="UP000223777">
    <property type="component" value="Unassembled WGS sequence"/>
</dbReference>
<gene>
    <name evidence="1" type="ORF">CN984_02955</name>
</gene>
<name>A0A2B9QEZ2_BACCE</name>
<accession>A0A2B9QEZ2</accession>
<protein>
    <submittedName>
        <fullName evidence="1">Uncharacterized protein</fullName>
    </submittedName>
</protein>
<reference evidence="1 2" key="1">
    <citation type="submission" date="2017-09" db="EMBL/GenBank/DDBJ databases">
        <title>Large-scale bioinformatics analysis of Bacillus genomes uncovers conserved roles of natural products in bacterial physiology.</title>
        <authorList>
            <consortium name="Agbiome Team Llc"/>
            <person name="Bleich R.M."/>
            <person name="Grubbs K.J."/>
            <person name="Santa Maria K.C."/>
            <person name="Allen S.E."/>
            <person name="Farag S."/>
            <person name="Shank E.A."/>
            <person name="Bowers A."/>
        </authorList>
    </citation>
    <scope>NUCLEOTIDE SEQUENCE [LARGE SCALE GENOMIC DNA]</scope>
    <source>
        <strain evidence="1 2">AFS050027</strain>
    </source>
</reference>